<sequence>MESAIGIDLGTTFSCVATIKPNGKPTVIANFDGHNVTPSVVAYPTSKTLEPLVGKSAVKSSVPLENIIYDSKRFIGRQYNDESVQEDMKSWPFEIINDKGKPLVKLTHNNEEKKLAAEEISAEVLKMMKKVAKKSLPNEQKVTRAVITVPAHFDQRQRHSTMEAAKLAGIEVIRLVNEPTAVAIAYGVHNQGKKNVFIYDLGGGGQDFDRIIADYALENFKNFPRNNPKMMRRLIEECTEAKITLSCHGTATIFVDNPASDDGWKLILSRDKLNQLIGKKLYGTLSIVDKTLRTAKMKKTNIDIVILAGGSTRILMVQDLLEKKFGKDKVWNKHNPDEVVAKGAALVAKSLTNSSSDSLQLYFNDIVPLSIGQKIYGNKMLVAIPRGTKYPCKFEQNTITSEDNQSFIPFTIYEDKNGILNVTSIETANGNRASIQIQYDGCSHKDVIFQ</sequence>
<accession>A0A2A2LUR0</accession>
<evidence type="ECO:0000256" key="3">
    <source>
        <dbReference type="ARBA" id="ARBA00022840"/>
    </source>
</evidence>
<dbReference type="InterPro" id="IPR018181">
    <property type="entry name" value="Heat_shock_70_CS"/>
</dbReference>
<evidence type="ECO:0000256" key="2">
    <source>
        <dbReference type="ARBA" id="ARBA00022741"/>
    </source>
</evidence>
<dbReference type="AlphaFoldDB" id="A0A2A2LUR0"/>
<dbReference type="STRING" id="2018661.A0A2A2LUR0"/>
<comment type="similarity">
    <text evidence="1">Belongs to the heat shock protein 70 family.</text>
</comment>
<reference evidence="4 5" key="1">
    <citation type="journal article" date="2017" name="Curr. Biol.">
        <title>Genome architecture and evolution of a unichromosomal asexual nematode.</title>
        <authorList>
            <person name="Fradin H."/>
            <person name="Zegar C."/>
            <person name="Gutwein M."/>
            <person name="Lucas J."/>
            <person name="Kovtun M."/>
            <person name="Corcoran D."/>
            <person name="Baugh L.R."/>
            <person name="Kiontke K."/>
            <person name="Gunsalus K."/>
            <person name="Fitch D.H."/>
            <person name="Piano F."/>
        </authorList>
    </citation>
    <scope>NUCLEOTIDE SEQUENCE [LARGE SCALE GENOMIC DNA]</scope>
    <source>
        <strain evidence="4">PF1309</strain>
    </source>
</reference>
<dbReference type="Proteomes" id="UP000218231">
    <property type="component" value="Unassembled WGS sequence"/>
</dbReference>
<dbReference type="Gene3D" id="3.30.30.30">
    <property type="match status" value="1"/>
</dbReference>
<comment type="caution">
    <text evidence="4">The sequence shown here is derived from an EMBL/GenBank/DDBJ whole genome shotgun (WGS) entry which is preliminary data.</text>
</comment>
<keyword evidence="2" id="KW-0547">Nucleotide-binding</keyword>
<dbReference type="PROSITE" id="PS00297">
    <property type="entry name" value="HSP70_1"/>
    <property type="match status" value="1"/>
</dbReference>
<dbReference type="InterPro" id="IPR029047">
    <property type="entry name" value="HSP70_peptide-bd_sf"/>
</dbReference>
<evidence type="ECO:0000313" key="5">
    <source>
        <dbReference type="Proteomes" id="UP000218231"/>
    </source>
</evidence>
<gene>
    <name evidence="4" type="ORF">WR25_15215</name>
</gene>
<dbReference type="PRINTS" id="PR00301">
    <property type="entry name" value="HEATSHOCK70"/>
</dbReference>
<dbReference type="PANTHER" id="PTHR19375">
    <property type="entry name" value="HEAT SHOCK PROTEIN 70KDA"/>
    <property type="match status" value="1"/>
</dbReference>
<dbReference type="Gene3D" id="2.60.34.10">
    <property type="entry name" value="Substrate Binding Domain Of DNAk, Chain A, domain 1"/>
    <property type="match status" value="1"/>
</dbReference>
<dbReference type="Pfam" id="PF00012">
    <property type="entry name" value="HSP70"/>
    <property type="match status" value="1"/>
</dbReference>
<organism evidence="4 5">
    <name type="scientific">Diploscapter pachys</name>
    <dbReference type="NCBI Taxonomy" id="2018661"/>
    <lineage>
        <taxon>Eukaryota</taxon>
        <taxon>Metazoa</taxon>
        <taxon>Ecdysozoa</taxon>
        <taxon>Nematoda</taxon>
        <taxon>Chromadorea</taxon>
        <taxon>Rhabditida</taxon>
        <taxon>Rhabditina</taxon>
        <taxon>Rhabditomorpha</taxon>
        <taxon>Rhabditoidea</taxon>
        <taxon>Rhabditidae</taxon>
        <taxon>Diploscapter</taxon>
    </lineage>
</organism>
<keyword evidence="3" id="KW-0067">ATP-binding</keyword>
<dbReference type="InterPro" id="IPR043129">
    <property type="entry name" value="ATPase_NBD"/>
</dbReference>
<dbReference type="GO" id="GO:0005524">
    <property type="term" value="F:ATP binding"/>
    <property type="evidence" value="ECO:0007669"/>
    <property type="project" value="UniProtKB-KW"/>
</dbReference>
<dbReference type="EMBL" id="LIAE01006417">
    <property type="protein sequence ID" value="PAV89898.1"/>
    <property type="molecule type" value="Genomic_DNA"/>
</dbReference>
<dbReference type="GO" id="GO:0006950">
    <property type="term" value="P:response to stress"/>
    <property type="evidence" value="ECO:0007669"/>
    <property type="project" value="UniProtKB-ARBA"/>
</dbReference>
<dbReference type="FunFam" id="3.30.30.30:FF:000001">
    <property type="entry name" value="heat shock 70 kDa protein-like"/>
    <property type="match status" value="1"/>
</dbReference>
<dbReference type="SUPFAM" id="SSF100920">
    <property type="entry name" value="Heat shock protein 70kD (HSP70), peptide-binding domain"/>
    <property type="match status" value="1"/>
</dbReference>
<protein>
    <submittedName>
        <fullName evidence="4">Uncharacterized protein</fullName>
    </submittedName>
</protein>
<proteinExistence type="inferred from homology"/>
<evidence type="ECO:0000313" key="4">
    <source>
        <dbReference type="EMBL" id="PAV89898.1"/>
    </source>
</evidence>
<dbReference type="FunFam" id="3.90.640.10:FF:000003">
    <property type="entry name" value="Molecular chaperone DnaK"/>
    <property type="match status" value="1"/>
</dbReference>
<dbReference type="Gene3D" id="3.30.420.40">
    <property type="match status" value="4"/>
</dbReference>
<dbReference type="GO" id="GO:0140662">
    <property type="term" value="F:ATP-dependent protein folding chaperone"/>
    <property type="evidence" value="ECO:0007669"/>
    <property type="project" value="InterPro"/>
</dbReference>
<keyword evidence="5" id="KW-1185">Reference proteome</keyword>
<name>A0A2A2LUR0_9BILA</name>
<dbReference type="Gene3D" id="3.90.640.10">
    <property type="entry name" value="Actin, Chain A, domain 4"/>
    <property type="match status" value="1"/>
</dbReference>
<evidence type="ECO:0000256" key="1">
    <source>
        <dbReference type="ARBA" id="ARBA00007381"/>
    </source>
</evidence>
<dbReference type="InterPro" id="IPR013126">
    <property type="entry name" value="Hsp_70_fam"/>
</dbReference>
<dbReference type="OrthoDB" id="5858940at2759"/>
<dbReference type="SUPFAM" id="SSF53067">
    <property type="entry name" value="Actin-like ATPase domain"/>
    <property type="match status" value="2"/>
</dbReference>